<evidence type="ECO:0000313" key="7">
    <source>
        <dbReference type="Proteomes" id="UP000238811"/>
    </source>
</evidence>
<dbReference type="RefSeq" id="WP_066346259.1">
    <property type="nucleotide sequence ID" value="NZ_JAMXDI010000002.1"/>
</dbReference>
<evidence type="ECO:0000313" key="5">
    <source>
        <dbReference type="Proteomes" id="UP000192599"/>
    </source>
</evidence>
<proteinExistence type="predicted"/>
<name>A0A1V9VEC8_9BACT</name>
<dbReference type="EMBL" id="NXGE01000002">
    <property type="protein sequence ID" value="PRM94900.1"/>
    <property type="molecule type" value="Genomic_DNA"/>
</dbReference>
<organism evidence="1 5">
    <name type="scientific">Aliarcobacter cryaerophilus</name>
    <dbReference type="NCBI Taxonomy" id="28198"/>
    <lineage>
        <taxon>Bacteria</taxon>
        <taxon>Pseudomonadati</taxon>
        <taxon>Campylobacterota</taxon>
        <taxon>Epsilonproteobacteria</taxon>
        <taxon>Campylobacterales</taxon>
        <taxon>Arcobacteraceae</taxon>
        <taxon>Aliarcobacter</taxon>
    </lineage>
</organism>
<dbReference type="EMBL" id="NXGJ01000005">
    <property type="protein sequence ID" value="PRM87922.1"/>
    <property type="molecule type" value="Genomic_DNA"/>
</dbReference>
<comment type="caution">
    <text evidence="1">The sequence shown here is derived from an EMBL/GenBank/DDBJ whole genome shotgun (WGS) entry which is preliminary data.</text>
</comment>
<protein>
    <recommendedName>
        <fullName evidence="9">Lipoprotein</fullName>
    </recommendedName>
</protein>
<dbReference type="STRING" id="28198.GCA_001572855_01032"/>
<dbReference type="PROSITE" id="PS51257">
    <property type="entry name" value="PROKAR_LIPOPROTEIN"/>
    <property type="match status" value="1"/>
</dbReference>
<evidence type="ECO:0000313" key="3">
    <source>
        <dbReference type="EMBL" id="PRM94900.1"/>
    </source>
</evidence>
<sequence>MKKGLFLVAISILFVACTPKNSAFRYFDKGDIETNAVRNTKKADIIKNDAIEVTFMATYLNKFDPKISPKEENFLIYIYFPNLEEQIDFTKNGYELLLNGKTPISIEKLDRDDKKYEDMMLRNFWGSYYLVKFSNQELVQNLNITLKPKSSDATLNFEK</sequence>
<accession>A0A1V9VEC8</accession>
<evidence type="ECO:0000313" key="2">
    <source>
        <dbReference type="EMBL" id="PRM87922.1"/>
    </source>
</evidence>
<dbReference type="EMBL" id="LNTC01000003">
    <property type="protein sequence ID" value="OQR42303.1"/>
    <property type="molecule type" value="Genomic_DNA"/>
</dbReference>
<reference evidence="1 5" key="1">
    <citation type="submission" date="2017-04" db="EMBL/GenBank/DDBJ databases">
        <title>Accumulation and expression of multiple antibiotic resistance genes in Arcobacter cryaerophilus that thrives in sewage.</title>
        <authorList>
            <person name="Millar J.A."/>
            <person name="Raghavan R."/>
        </authorList>
    </citation>
    <scope>NUCLEOTIDE SEQUENCE [LARGE SCALE GENOMIC DNA]</scope>
    <source>
        <strain evidence="1 5">AZT-1</strain>
    </source>
</reference>
<dbReference type="AlphaFoldDB" id="A0A1V9VEC8"/>
<evidence type="ECO:0000313" key="6">
    <source>
        <dbReference type="Proteomes" id="UP000238281"/>
    </source>
</evidence>
<dbReference type="Proteomes" id="UP000238811">
    <property type="component" value="Unassembled WGS sequence"/>
</dbReference>
<dbReference type="Proteomes" id="UP000192599">
    <property type="component" value="Unassembled WGS sequence"/>
</dbReference>
<gene>
    <name evidence="1" type="ORF">AS859_00695</name>
    <name evidence="4" type="ORF">CJ668_00355</name>
    <name evidence="2" type="ORF">CJ669_05655</name>
    <name evidence="3" type="ORF">CJ673_04895</name>
</gene>
<dbReference type="Proteomes" id="UP000239065">
    <property type="component" value="Unassembled WGS sequence"/>
</dbReference>
<evidence type="ECO:0000313" key="4">
    <source>
        <dbReference type="EMBL" id="PRN01464.1"/>
    </source>
</evidence>
<evidence type="ECO:0000313" key="8">
    <source>
        <dbReference type="Proteomes" id="UP000239065"/>
    </source>
</evidence>
<evidence type="ECO:0008006" key="9">
    <source>
        <dbReference type="Google" id="ProtNLM"/>
    </source>
</evidence>
<reference evidence="6 7" key="2">
    <citation type="submission" date="2017-09" db="EMBL/GenBank/DDBJ databases">
        <title>Reassesment of A. cryaerophilus.</title>
        <authorList>
            <person name="Perez-Cataluna A."/>
            <person name="Collado L."/>
            <person name="Salgado O."/>
            <person name="Lefinanco V."/>
            <person name="Figueras M.J."/>
        </authorList>
    </citation>
    <scope>NUCLEOTIDE SEQUENCE [LARGE SCALE GENOMIC DNA]</scope>
    <source>
        <strain evidence="3 6">LMG 10210</strain>
        <strain evidence="4 7">LMG 10229</strain>
        <strain evidence="2 8">LMG 9861</strain>
    </source>
</reference>
<dbReference type="EMBL" id="NXGD01000001">
    <property type="protein sequence ID" value="PRN01464.1"/>
    <property type="molecule type" value="Genomic_DNA"/>
</dbReference>
<dbReference type="Proteomes" id="UP000238281">
    <property type="component" value="Unassembled WGS sequence"/>
</dbReference>
<evidence type="ECO:0000313" key="1">
    <source>
        <dbReference type="EMBL" id="OQR42303.1"/>
    </source>
</evidence>